<evidence type="ECO:0000256" key="1">
    <source>
        <dbReference type="SAM" id="SignalP"/>
    </source>
</evidence>
<name>A0AA38PI25_9AGAR</name>
<dbReference type="EMBL" id="MU805979">
    <property type="protein sequence ID" value="KAJ3843335.1"/>
    <property type="molecule type" value="Genomic_DNA"/>
</dbReference>
<dbReference type="Proteomes" id="UP001163846">
    <property type="component" value="Unassembled WGS sequence"/>
</dbReference>
<dbReference type="AlphaFoldDB" id="A0AA38PI25"/>
<organism evidence="2 3">
    <name type="scientific">Lentinula raphanica</name>
    <dbReference type="NCBI Taxonomy" id="153919"/>
    <lineage>
        <taxon>Eukaryota</taxon>
        <taxon>Fungi</taxon>
        <taxon>Dikarya</taxon>
        <taxon>Basidiomycota</taxon>
        <taxon>Agaricomycotina</taxon>
        <taxon>Agaricomycetes</taxon>
        <taxon>Agaricomycetidae</taxon>
        <taxon>Agaricales</taxon>
        <taxon>Marasmiineae</taxon>
        <taxon>Omphalotaceae</taxon>
        <taxon>Lentinula</taxon>
    </lineage>
</organism>
<feature type="signal peptide" evidence="1">
    <location>
        <begin position="1"/>
        <end position="26"/>
    </location>
</feature>
<evidence type="ECO:0000313" key="2">
    <source>
        <dbReference type="EMBL" id="KAJ3843335.1"/>
    </source>
</evidence>
<sequence length="84" mass="9482">MCTLTIPRGSWSNLPVLIMLFYDLSGSSFSYQTTSVTAHHRSLLSLSLDLQDLYTDKNRILPRCHGDPVAREVESVRNAEVNEN</sequence>
<protein>
    <recommendedName>
        <fullName evidence="4">Secreted protein</fullName>
    </recommendedName>
</protein>
<proteinExistence type="predicted"/>
<reference evidence="2" key="1">
    <citation type="submission" date="2022-08" db="EMBL/GenBank/DDBJ databases">
        <authorList>
            <consortium name="DOE Joint Genome Institute"/>
            <person name="Min B."/>
            <person name="Riley R."/>
            <person name="Sierra-Patev S."/>
            <person name="Naranjo-Ortiz M."/>
            <person name="Looney B."/>
            <person name="Konkel Z."/>
            <person name="Slot J.C."/>
            <person name="Sakamoto Y."/>
            <person name="Steenwyk J.L."/>
            <person name="Rokas A."/>
            <person name="Carro J."/>
            <person name="Camarero S."/>
            <person name="Ferreira P."/>
            <person name="Molpeceres G."/>
            <person name="Ruiz-Duenas F.J."/>
            <person name="Serrano A."/>
            <person name="Henrissat B."/>
            <person name="Drula E."/>
            <person name="Hughes K.W."/>
            <person name="Mata J.L."/>
            <person name="Ishikawa N.K."/>
            <person name="Vargas-Isla R."/>
            <person name="Ushijima S."/>
            <person name="Smith C.A."/>
            <person name="Ahrendt S."/>
            <person name="Andreopoulos W."/>
            <person name="He G."/>
            <person name="Labutti K."/>
            <person name="Lipzen A."/>
            <person name="Ng V."/>
            <person name="Sandor L."/>
            <person name="Barry K."/>
            <person name="Martinez A.T."/>
            <person name="Xiao Y."/>
            <person name="Gibbons J.G."/>
            <person name="Terashima K."/>
            <person name="Hibbett D.S."/>
            <person name="Grigoriev I.V."/>
        </authorList>
    </citation>
    <scope>NUCLEOTIDE SEQUENCE</scope>
    <source>
        <strain evidence="2">TFB9207</strain>
    </source>
</reference>
<keyword evidence="3" id="KW-1185">Reference proteome</keyword>
<evidence type="ECO:0008006" key="4">
    <source>
        <dbReference type="Google" id="ProtNLM"/>
    </source>
</evidence>
<keyword evidence="1" id="KW-0732">Signal</keyword>
<comment type="caution">
    <text evidence="2">The sequence shown here is derived from an EMBL/GenBank/DDBJ whole genome shotgun (WGS) entry which is preliminary data.</text>
</comment>
<accession>A0AA38PI25</accession>
<evidence type="ECO:0000313" key="3">
    <source>
        <dbReference type="Proteomes" id="UP001163846"/>
    </source>
</evidence>
<feature type="chain" id="PRO_5041239010" description="Secreted protein" evidence="1">
    <location>
        <begin position="27"/>
        <end position="84"/>
    </location>
</feature>
<gene>
    <name evidence="2" type="ORF">F5878DRAFT_605343</name>
</gene>